<gene>
    <name evidence="1" type="ORF">MNBD_ACTINO02-1877</name>
</gene>
<reference evidence="1" key="1">
    <citation type="submission" date="2018-06" db="EMBL/GenBank/DDBJ databases">
        <authorList>
            <person name="Zhirakovskaya E."/>
        </authorList>
    </citation>
    <scope>NUCLEOTIDE SEQUENCE</scope>
</reference>
<dbReference type="EMBL" id="UOEK01000554">
    <property type="protein sequence ID" value="VAW09315.1"/>
    <property type="molecule type" value="Genomic_DNA"/>
</dbReference>
<evidence type="ECO:0000313" key="1">
    <source>
        <dbReference type="EMBL" id="VAW09315.1"/>
    </source>
</evidence>
<sequence>MSDSGRVELVAANQEADPTIRRLWLVAAIQAIVARPVFLVGGAAVDLHTGSYRPTDVDIVGVVSGTDLTALVEAGFVDLGGRHLKWIYSDGTAE</sequence>
<feature type="non-terminal residue" evidence="1">
    <location>
        <position position="94"/>
    </location>
</feature>
<evidence type="ECO:0008006" key="2">
    <source>
        <dbReference type="Google" id="ProtNLM"/>
    </source>
</evidence>
<organism evidence="1">
    <name type="scientific">hydrothermal vent metagenome</name>
    <dbReference type="NCBI Taxonomy" id="652676"/>
    <lineage>
        <taxon>unclassified sequences</taxon>
        <taxon>metagenomes</taxon>
        <taxon>ecological metagenomes</taxon>
    </lineage>
</organism>
<dbReference type="AlphaFoldDB" id="A0A3B0STT1"/>
<accession>A0A3B0STT1</accession>
<proteinExistence type="predicted"/>
<name>A0A3B0STT1_9ZZZZ</name>
<protein>
    <recommendedName>
        <fullName evidence="2">Nucleotidyltransferase family protein</fullName>
    </recommendedName>
</protein>